<proteinExistence type="inferred from homology"/>
<comment type="cofactor">
    <cofactor evidence="1">
        <name>FAD</name>
        <dbReference type="ChEBI" id="CHEBI:57692"/>
    </cofactor>
</comment>
<dbReference type="Proteomes" id="UP001143370">
    <property type="component" value="Unassembled WGS sequence"/>
</dbReference>
<dbReference type="Gene3D" id="3.50.50.100">
    <property type="match status" value="1"/>
</dbReference>
<evidence type="ECO:0000256" key="1">
    <source>
        <dbReference type="ARBA" id="ARBA00001974"/>
    </source>
</evidence>
<gene>
    <name evidence="9" type="ORF">GCM10017643_30420</name>
</gene>
<reference evidence="9" key="1">
    <citation type="journal article" date="2014" name="Int. J. Syst. Evol. Microbiol.">
        <title>Complete genome sequence of Corynebacterium casei LMG S-19264T (=DSM 44701T), isolated from a smear-ripened cheese.</title>
        <authorList>
            <consortium name="US DOE Joint Genome Institute (JGI-PGF)"/>
            <person name="Walter F."/>
            <person name="Albersmeier A."/>
            <person name="Kalinowski J."/>
            <person name="Ruckert C."/>
        </authorList>
    </citation>
    <scope>NUCLEOTIDE SEQUENCE</scope>
    <source>
        <strain evidence="9">VKM B-2484</strain>
    </source>
</reference>
<accession>A0A9W6N092</accession>
<dbReference type="Pfam" id="PF22366">
    <property type="entry name" value="NDH2_C"/>
    <property type="match status" value="1"/>
</dbReference>
<keyword evidence="4" id="KW-0274">FAD</keyword>
<keyword evidence="5" id="KW-0560">Oxidoreductase</keyword>
<feature type="domain" description="External alternative NADH-ubiquinone oxidoreductase-like C-terminal" evidence="8">
    <location>
        <begin position="386"/>
        <end position="442"/>
    </location>
</feature>
<keyword evidence="3" id="KW-0285">Flavoprotein</keyword>
<feature type="region of interest" description="Disordered" evidence="6">
    <location>
        <begin position="1"/>
        <end position="22"/>
    </location>
</feature>
<evidence type="ECO:0000256" key="5">
    <source>
        <dbReference type="ARBA" id="ARBA00023002"/>
    </source>
</evidence>
<dbReference type="InterPro" id="IPR023753">
    <property type="entry name" value="FAD/NAD-binding_dom"/>
</dbReference>
<dbReference type="PRINTS" id="PR00411">
    <property type="entry name" value="PNDRDTASEI"/>
</dbReference>
<dbReference type="PANTHER" id="PTHR42913:SF3">
    <property type="entry name" value="64 KDA MITOCHONDRIAL NADH DEHYDROGENASE (EUROFUNG)"/>
    <property type="match status" value="1"/>
</dbReference>
<feature type="region of interest" description="Disordered" evidence="6">
    <location>
        <begin position="454"/>
        <end position="474"/>
    </location>
</feature>
<dbReference type="InterPro" id="IPR054585">
    <property type="entry name" value="NDH2-like_C"/>
</dbReference>
<dbReference type="PANTHER" id="PTHR42913">
    <property type="entry name" value="APOPTOSIS-INDUCING FACTOR 1"/>
    <property type="match status" value="1"/>
</dbReference>
<dbReference type="GO" id="GO:0003955">
    <property type="term" value="F:NAD(P)H dehydrogenase (quinone) activity"/>
    <property type="evidence" value="ECO:0007669"/>
    <property type="project" value="TreeGrafter"/>
</dbReference>
<dbReference type="AlphaFoldDB" id="A0A9W6N092"/>
<evidence type="ECO:0000256" key="3">
    <source>
        <dbReference type="ARBA" id="ARBA00022630"/>
    </source>
</evidence>
<feature type="domain" description="FAD/NAD(P)-binding" evidence="7">
    <location>
        <begin position="46"/>
        <end position="363"/>
    </location>
</feature>
<evidence type="ECO:0000259" key="7">
    <source>
        <dbReference type="Pfam" id="PF07992"/>
    </source>
</evidence>
<evidence type="ECO:0000259" key="8">
    <source>
        <dbReference type="Pfam" id="PF22366"/>
    </source>
</evidence>
<evidence type="ECO:0000256" key="6">
    <source>
        <dbReference type="SAM" id="MobiDB-lite"/>
    </source>
</evidence>
<dbReference type="EMBL" id="BSFJ01000020">
    <property type="protein sequence ID" value="GLK72926.1"/>
    <property type="molecule type" value="Genomic_DNA"/>
</dbReference>
<evidence type="ECO:0000313" key="9">
    <source>
        <dbReference type="EMBL" id="GLK72926.1"/>
    </source>
</evidence>
<comment type="similarity">
    <text evidence="2">Belongs to the NADH dehydrogenase family.</text>
</comment>
<feature type="compositionally biased region" description="Pro residues" evidence="6">
    <location>
        <begin position="461"/>
        <end position="474"/>
    </location>
</feature>
<dbReference type="SUPFAM" id="SSF51905">
    <property type="entry name" value="FAD/NAD(P)-binding domain"/>
    <property type="match status" value="2"/>
</dbReference>
<sequence length="474" mass="50399">MAEHGMAHSGTADGGTADGGTAMDDVIARTQEAGTSVQTAPPPRPHVVIVGAGFGGLQAARGLADAAVEVTLIDRHNYHCFQPLLYQVATATLSPADIAWPVRHILSRQSNVTLLMARALGVDRRARLLLTSEGPIAYDFLVLATGATHSYFGHEEWAPHAPGLKDIEDATHLRRRILLAFERAEVAADPDIRRRLLTFAIIGGGPTGVELAGSIAEIARHALAPDFKRVDPRTARILLIEAGDRVLPAFPQRLSAYARERLEAMGVEVLAGRAVVAIGPDHLELADGESIAASTKIWAAGVRSSPAAEWLDVAADRAGRCRVRADLSVPDEPDIFVIGDAAAVVDGAGRPVPGIAPAAKQMGDHVARAIKARLSRTPSADFRYRHAGDLATIGRNAAVVKLGRFELTGFLGWSFWGLVHVYFLVGARNRVIVALSWLWNYITYQRTARLITGDTGAPGGDAPPAPTGPARPEG</sequence>
<dbReference type="PRINTS" id="PR00368">
    <property type="entry name" value="FADPNR"/>
</dbReference>
<evidence type="ECO:0000256" key="2">
    <source>
        <dbReference type="ARBA" id="ARBA00005272"/>
    </source>
</evidence>
<reference evidence="9" key="2">
    <citation type="submission" date="2023-01" db="EMBL/GenBank/DDBJ databases">
        <authorList>
            <person name="Sun Q."/>
            <person name="Evtushenko L."/>
        </authorList>
    </citation>
    <scope>NUCLEOTIDE SEQUENCE</scope>
    <source>
        <strain evidence="9">VKM B-2484</strain>
    </source>
</reference>
<dbReference type="InterPro" id="IPR051169">
    <property type="entry name" value="NADH-Q_oxidoreductase"/>
</dbReference>
<comment type="caution">
    <text evidence="9">The sequence shown here is derived from an EMBL/GenBank/DDBJ whole genome shotgun (WGS) entry which is preliminary data.</text>
</comment>
<organism evidence="9 10">
    <name type="scientific">Ancylobacter dichloromethanicus</name>
    <dbReference type="NCBI Taxonomy" id="518825"/>
    <lineage>
        <taxon>Bacteria</taxon>
        <taxon>Pseudomonadati</taxon>
        <taxon>Pseudomonadota</taxon>
        <taxon>Alphaproteobacteria</taxon>
        <taxon>Hyphomicrobiales</taxon>
        <taxon>Xanthobacteraceae</taxon>
        <taxon>Ancylobacter</taxon>
    </lineage>
</organism>
<evidence type="ECO:0000313" key="10">
    <source>
        <dbReference type="Proteomes" id="UP001143370"/>
    </source>
</evidence>
<name>A0A9W6N092_9HYPH</name>
<dbReference type="GO" id="GO:0019646">
    <property type="term" value="P:aerobic electron transport chain"/>
    <property type="evidence" value="ECO:0007669"/>
    <property type="project" value="TreeGrafter"/>
</dbReference>
<dbReference type="InterPro" id="IPR036188">
    <property type="entry name" value="FAD/NAD-bd_sf"/>
</dbReference>
<protein>
    <submittedName>
        <fullName evidence="9">NADH dehydrogenase</fullName>
    </submittedName>
</protein>
<dbReference type="Pfam" id="PF07992">
    <property type="entry name" value="Pyr_redox_2"/>
    <property type="match status" value="1"/>
</dbReference>
<keyword evidence="10" id="KW-1185">Reference proteome</keyword>
<evidence type="ECO:0000256" key="4">
    <source>
        <dbReference type="ARBA" id="ARBA00022827"/>
    </source>
</evidence>